<gene>
    <name evidence="1" type="ORF">ElyMa_002723000</name>
</gene>
<accession>A0AAV4HG14</accession>
<reference evidence="1 2" key="1">
    <citation type="journal article" date="2021" name="Elife">
        <title>Chloroplast acquisition without the gene transfer in kleptoplastic sea slugs, Plakobranchus ocellatus.</title>
        <authorList>
            <person name="Maeda T."/>
            <person name="Takahashi S."/>
            <person name="Yoshida T."/>
            <person name="Shimamura S."/>
            <person name="Takaki Y."/>
            <person name="Nagai Y."/>
            <person name="Toyoda A."/>
            <person name="Suzuki Y."/>
            <person name="Arimoto A."/>
            <person name="Ishii H."/>
            <person name="Satoh N."/>
            <person name="Nishiyama T."/>
            <person name="Hasebe M."/>
            <person name="Maruyama T."/>
            <person name="Minagawa J."/>
            <person name="Obokata J."/>
            <person name="Shigenobu S."/>
        </authorList>
    </citation>
    <scope>NUCLEOTIDE SEQUENCE [LARGE SCALE GENOMIC DNA]</scope>
</reference>
<dbReference type="AlphaFoldDB" id="A0AAV4HG14"/>
<evidence type="ECO:0000313" key="1">
    <source>
        <dbReference type="EMBL" id="GFR96519.1"/>
    </source>
</evidence>
<organism evidence="1 2">
    <name type="scientific">Elysia marginata</name>
    <dbReference type="NCBI Taxonomy" id="1093978"/>
    <lineage>
        <taxon>Eukaryota</taxon>
        <taxon>Metazoa</taxon>
        <taxon>Spiralia</taxon>
        <taxon>Lophotrochozoa</taxon>
        <taxon>Mollusca</taxon>
        <taxon>Gastropoda</taxon>
        <taxon>Heterobranchia</taxon>
        <taxon>Euthyneura</taxon>
        <taxon>Panpulmonata</taxon>
        <taxon>Sacoglossa</taxon>
        <taxon>Placobranchoidea</taxon>
        <taxon>Plakobranchidae</taxon>
        <taxon>Elysia</taxon>
    </lineage>
</organism>
<proteinExistence type="predicted"/>
<keyword evidence="2" id="KW-1185">Reference proteome</keyword>
<dbReference type="Proteomes" id="UP000762676">
    <property type="component" value="Unassembled WGS sequence"/>
</dbReference>
<name>A0AAV4HG14_9GAST</name>
<evidence type="ECO:0000313" key="2">
    <source>
        <dbReference type="Proteomes" id="UP000762676"/>
    </source>
</evidence>
<comment type="caution">
    <text evidence="1">The sequence shown here is derived from an EMBL/GenBank/DDBJ whole genome shotgun (WGS) entry which is preliminary data.</text>
</comment>
<protein>
    <submittedName>
        <fullName evidence="1">Uncharacterized protein</fullName>
    </submittedName>
</protein>
<sequence length="75" mass="8286">MADMAHHSAGVMDNVGTIVGQYRGQHPVGKVKHLGQITLSGIHPLRGRNAAGIPETRVRRPRKVAYQFVKWNGME</sequence>
<dbReference type="EMBL" id="BMAT01005586">
    <property type="protein sequence ID" value="GFR96519.1"/>
    <property type="molecule type" value="Genomic_DNA"/>
</dbReference>